<proteinExistence type="predicted"/>
<protein>
    <submittedName>
        <fullName evidence="1">Uncharacterized protein</fullName>
    </submittedName>
</protein>
<reference evidence="2" key="1">
    <citation type="submission" date="2017-01" db="EMBL/GenBank/DDBJ databases">
        <title>Komagataeibacter sp. MSKU9 whole genome sequencing project.</title>
        <authorList>
            <person name="Matsutani M."/>
            <person name="Naloka K."/>
            <person name="Theeragool G."/>
            <person name="Yakushi T."/>
            <person name="Matsushita K."/>
        </authorList>
    </citation>
    <scope>NUCLEOTIDE SEQUENCE [LARGE SCALE GENOMIC DNA]</scope>
    <source>
        <strain evidence="2">MSKU9</strain>
    </source>
</reference>
<dbReference type="AlphaFoldDB" id="A0A4P5NRF7"/>
<dbReference type="Proteomes" id="UP000315095">
    <property type="component" value="Unassembled WGS sequence"/>
</dbReference>
<sequence>MIVPEKRSRPASLTRFYGGLADPIRLIDIAQEDADTFLVNYHYATKSCFYKG</sequence>
<dbReference type="EMBL" id="BDLU01000031">
    <property type="protein sequence ID" value="GCE83007.1"/>
    <property type="molecule type" value="Genomic_DNA"/>
</dbReference>
<evidence type="ECO:0000313" key="1">
    <source>
        <dbReference type="EMBL" id="GCE83007.1"/>
    </source>
</evidence>
<accession>A0A4P5NRF7</accession>
<evidence type="ECO:0000313" key="2">
    <source>
        <dbReference type="Proteomes" id="UP000315095"/>
    </source>
</evidence>
<name>A0A4P5NRF7_9PROT</name>
<keyword evidence="2" id="KW-1185">Reference proteome</keyword>
<comment type="caution">
    <text evidence="1">The sequence shown here is derived from an EMBL/GenBank/DDBJ whole genome shotgun (WGS) entry which is preliminary data.</text>
</comment>
<gene>
    <name evidence="1" type="ORF">MSKU9_1148</name>
</gene>
<organism evidence="1 2">
    <name type="scientific">Komagataeibacter diospyri</name>
    <dbReference type="NCBI Taxonomy" id="1932662"/>
    <lineage>
        <taxon>Bacteria</taxon>
        <taxon>Pseudomonadati</taxon>
        <taxon>Pseudomonadota</taxon>
        <taxon>Alphaproteobacteria</taxon>
        <taxon>Acetobacterales</taxon>
        <taxon>Acetobacteraceae</taxon>
        <taxon>Komagataeibacter</taxon>
    </lineage>
</organism>